<feature type="domain" description="KIB1-4 beta-propeller" evidence="1">
    <location>
        <begin position="45"/>
        <end position="364"/>
    </location>
</feature>
<dbReference type="PANTHER" id="PTHR44259:SF102">
    <property type="entry name" value="F-BOX DOMAIN-CONTAINING PROTEIN"/>
    <property type="match status" value="1"/>
</dbReference>
<evidence type="ECO:0000313" key="3">
    <source>
        <dbReference type="RefSeq" id="XP_018477065.1"/>
    </source>
</evidence>
<keyword evidence="2" id="KW-1185">Reference proteome</keyword>
<protein>
    <submittedName>
        <fullName evidence="3">F-box protein At5g25290</fullName>
    </submittedName>
</protein>
<evidence type="ECO:0000259" key="1">
    <source>
        <dbReference type="Pfam" id="PF03478"/>
    </source>
</evidence>
<dbReference type="KEGG" id="rsz:108848248"/>
<gene>
    <name evidence="3" type="primary">LOC108848248</name>
</gene>
<dbReference type="GeneID" id="108848248"/>
<reference evidence="2" key="1">
    <citation type="journal article" date="2019" name="Database">
        <title>The radish genome database (RadishGD): an integrated information resource for radish genomics.</title>
        <authorList>
            <person name="Yu H.J."/>
            <person name="Baek S."/>
            <person name="Lee Y.J."/>
            <person name="Cho A."/>
            <person name="Mun J.H."/>
        </authorList>
    </citation>
    <scope>NUCLEOTIDE SEQUENCE [LARGE SCALE GENOMIC DNA]</scope>
    <source>
        <strain evidence="2">cv. WK10039</strain>
    </source>
</reference>
<dbReference type="InterPro" id="IPR005174">
    <property type="entry name" value="KIB1-4_b-propeller"/>
</dbReference>
<dbReference type="AlphaFoldDB" id="A0A6J0MX67"/>
<evidence type="ECO:0000313" key="2">
    <source>
        <dbReference type="Proteomes" id="UP000504610"/>
    </source>
</evidence>
<dbReference type="InterPro" id="IPR050942">
    <property type="entry name" value="F-box_BR-signaling"/>
</dbReference>
<organism evidence="2 3">
    <name type="scientific">Raphanus sativus</name>
    <name type="common">Radish</name>
    <name type="synonym">Raphanus raphanistrum var. sativus</name>
    <dbReference type="NCBI Taxonomy" id="3726"/>
    <lineage>
        <taxon>Eukaryota</taxon>
        <taxon>Viridiplantae</taxon>
        <taxon>Streptophyta</taxon>
        <taxon>Embryophyta</taxon>
        <taxon>Tracheophyta</taxon>
        <taxon>Spermatophyta</taxon>
        <taxon>Magnoliopsida</taxon>
        <taxon>eudicotyledons</taxon>
        <taxon>Gunneridae</taxon>
        <taxon>Pentapetalae</taxon>
        <taxon>rosids</taxon>
        <taxon>malvids</taxon>
        <taxon>Brassicales</taxon>
        <taxon>Brassicaceae</taxon>
        <taxon>Brassiceae</taxon>
        <taxon>Raphanus</taxon>
    </lineage>
</organism>
<accession>A0A6J0MX67</accession>
<sequence length="392" mass="45539">MMQSSNRSPPPDDRPSKIQRSSLILDPKSGSPLLLLCPEEGGCRLYNPEEDRVYETKRDFSGYRFLGNSGKWFLVADSKSNLYIVDVLRDEKIELPRLELVSEDDGCAHNLKPLGDDGDFNETLVGTRNYGIRRSAEDLRGRVWVDEKTGDYVVVCRFDRCDYMRFCKRGDDRYREIQTRVVANVFLKGLDDMVLHGYNLYVFTPRGSLRHIDLSGKDGFGFEDVIKHPMFTWYRPSPSAEEEERVRSYKLISERENIALVTRSGEVLFVHNYAYYESNSSTFEKHRMFRVYKRQLKNQEEDPKTYKPRLLEVDSLGDEALFLDLGITVPADTALGIEPNSIYFTRDDRFRHMPRSFLDICVYNLATKTIKRFSTLSSNNLKIKDAQWFIPS</sequence>
<name>A0A6J0MX67_RAPSA</name>
<dbReference type="RefSeq" id="XP_018477065.1">
    <property type="nucleotide sequence ID" value="XM_018621563.2"/>
</dbReference>
<reference evidence="3" key="2">
    <citation type="submission" date="2025-08" db="UniProtKB">
        <authorList>
            <consortium name="RefSeq"/>
        </authorList>
    </citation>
    <scope>IDENTIFICATION</scope>
    <source>
        <tissue evidence="3">Leaf</tissue>
    </source>
</reference>
<proteinExistence type="predicted"/>
<dbReference type="OrthoDB" id="642536at2759"/>
<dbReference type="PANTHER" id="PTHR44259">
    <property type="entry name" value="OS07G0183000 PROTEIN-RELATED"/>
    <property type="match status" value="1"/>
</dbReference>
<dbReference type="Pfam" id="PF03478">
    <property type="entry name" value="Beta-prop_KIB1-4"/>
    <property type="match status" value="1"/>
</dbReference>
<dbReference type="Proteomes" id="UP000504610">
    <property type="component" value="Chromosome 4"/>
</dbReference>